<evidence type="ECO:0000256" key="1">
    <source>
        <dbReference type="SAM" id="MobiDB-lite"/>
    </source>
</evidence>
<feature type="compositionally biased region" description="Low complexity" evidence="1">
    <location>
        <begin position="158"/>
        <end position="196"/>
    </location>
</feature>
<accession>A0A916T081</accession>
<comment type="caution">
    <text evidence="4">The sequence shown here is derived from an EMBL/GenBank/DDBJ whole genome shotgun (WGS) entry which is preliminary data.</text>
</comment>
<evidence type="ECO:0000313" key="5">
    <source>
        <dbReference type="Proteomes" id="UP000636793"/>
    </source>
</evidence>
<keyword evidence="5" id="KW-1185">Reference proteome</keyword>
<reference evidence="4" key="1">
    <citation type="journal article" date="2014" name="Int. J. Syst. Evol. Microbiol.">
        <title>Complete genome sequence of Corynebacterium casei LMG S-19264T (=DSM 44701T), isolated from a smear-ripened cheese.</title>
        <authorList>
            <consortium name="US DOE Joint Genome Institute (JGI-PGF)"/>
            <person name="Walter F."/>
            <person name="Albersmeier A."/>
            <person name="Kalinowski J."/>
            <person name="Ruckert C."/>
        </authorList>
    </citation>
    <scope>NUCLEOTIDE SEQUENCE</scope>
    <source>
        <strain evidence="4">CGMCC 1.15085</strain>
    </source>
</reference>
<reference evidence="4" key="2">
    <citation type="submission" date="2020-09" db="EMBL/GenBank/DDBJ databases">
        <authorList>
            <person name="Sun Q."/>
            <person name="Zhou Y."/>
        </authorList>
    </citation>
    <scope>NUCLEOTIDE SEQUENCE</scope>
    <source>
        <strain evidence="4">CGMCC 1.15085</strain>
    </source>
</reference>
<evidence type="ECO:0008006" key="6">
    <source>
        <dbReference type="Google" id="ProtNLM"/>
    </source>
</evidence>
<feature type="transmembrane region" description="Helical" evidence="2">
    <location>
        <begin position="302"/>
        <end position="321"/>
    </location>
</feature>
<keyword evidence="2" id="KW-0472">Membrane</keyword>
<feature type="chain" id="PRO_5039577656" description="Gram-positive cocci surface proteins LPxTG domain-containing protein" evidence="3">
    <location>
        <begin position="23"/>
        <end position="327"/>
    </location>
</feature>
<evidence type="ECO:0000313" key="4">
    <source>
        <dbReference type="EMBL" id="GGB25768.1"/>
    </source>
</evidence>
<keyword evidence="2" id="KW-0812">Transmembrane</keyword>
<feature type="signal peptide" evidence="3">
    <location>
        <begin position="1"/>
        <end position="22"/>
    </location>
</feature>
<sequence>MASRLVRSATAVALASSATTFAYVGSAAPAQAAGYNGYCKTSSGVTVVVDFRNLGGGVAIRCSPVGSGATGLQALQAAGIPVEGTRDGGLSVACRIYGKPTATQDLPGGYHEQCVRMPPGKAYWSYWQASNGGSWGYSQEGLSNSHVIPGGFEGWSFSEGGSNVAPGAAPSRPTAPKPTTTTTQPPAPPRHTTTTAPRHDPAPSKHDGGTSAGSQPKSTTSTAAERKAEAKAKAAKASRSASKSASASKSSHSSSSSAGASSGSTSASSGAAVDAGGQPLSNSDDLIKDSKKKSSSINATTVVGGGVLAALAIGGGVVAIIRRRNLE</sequence>
<feature type="region of interest" description="Disordered" evidence="1">
    <location>
        <begin position="158"/>
        <end position="296"/>
    </location>
</feature>
<keyword evidence="2" id="KW-1133">Transmembrane helix</keyword>
<evidence type="ECO:0000256" key="3">
    <source>
        <dbReference type="SAM" id="SignalP"/>
    </source>
</evidence>
<evidence type="ECO:0000256" key="2">
    <source>
        <dbReference type="SAM" id="Phobius"/>
    </source>
</evidence>
<feature type="compositionally biased region" description="Low complexity" evidence="1">
    <location>
        <begin position="235"/>
        <end position="272"/>
    </location>
</feature>
<keyword evidence="3" id="KW-0732">Signal</keyword>
<dbReference type="Proteomes" id="UP000636793">
    <property type="component" value="Unassembled WGS sequence"/>
</dbReference>
<feature type="compositionally biased region" description="Basic and acidic residues" evidence="1">
    <location>
        <begin position="197"/>
        <end position="208"/>
    </location>
</feature>
<protein>
    <recommendedName>
        <fullName evidence="6">Gram-positive cocci surface proteins LPxTG domain-containing protein</fullName>
    </recommendedName>
</protein>
<dbReference type="AlphaFoldDB" id="A0A916T081"/>
<dbReference type="EMBL" id="BMHI01000002">
    <property type="protein sequence ID" value="GGB25768.1"/>
    <property type="molecule type" value="Genomic_DNA"/>
</dbReference>
<organism evidence="4 5">
    <name type="scientific">Flexivirga endophytica</name>
    <dbReference type="NCBI Taxonomy" id="1849103"/>
    <lineage>
        <taxon>Bacteria</taxon>
        <taxon>Bacillati</taxon>
        <taxon>Actinomycetota</taxon>
        <taxon>Actinomycetes</taxon>
        <taxon>Micrococcales</taxon>
        <taxon>Dermacoccaceae</taxon>
        <taxon>Flexivirga</taxon>
    </lineage>
</organism>
<name>A0A916T081_9MICO</name>
<dbReference type="RefSeq" id="WP_188836326.1">
    <property type="nucleotide sequence ID" value="NZ_BMHI01000002.1"/>
</dbReference>
<proteinExistence type="predicted"/>
<gene>
    <name evidence="4" type="ORF">GCM10011492_14890</name>
</gene>